<reference evidence="2 3" key="1">
    <citation type="submission" date="2024-01" db="EMBL/GenBank/DDBJ databases">
        <title>Genome assemblies of Stephania.</title>
        <authorList>
            <person name="Yang L."/>
        </authorList>
    </citation>
    <scope>NUCLEOTIDE SEQUENCE [LARGE SCALE GENOMIC DNA]</scope>
    <source>
        <strain evidence="2">JXDWG</strain>
        <tissue evidence="2">Leaf</tissue>
    </source>
</reference>
<name>A0AAP0P903_9MAGN</name>
<protein>
    <submittedName>
        <fullName evidence="2">Uncharacterized protein</fullName>
    </submittedName>
</protein>
<feature type="signal peptide" evidence="1">
    <location>
        <begin position="1"/>
        <end position="24"/>
    </location>
</feature>
<keyword evidence="3" id="KW-1185">Reference proteome</keyword>
<gene>
    <name evidence="2" type="ORF">Scep_011524</name>
</gene>
<keyword evidence="1" id="KW-0732">Signal</keyword>
<comment type="caution">
    <text evidence="2">The sequence shown here is derived from an EMBL/GenBank/DDBJ whole genome shotgun (WGS) entry which is preliminary data.</text>
</comment>
<evidence type="ECO:0000313" key="2">
    <source>
        <dbReference type="EMBL" id="KAK9131996.1"/>
    </source>
</evidence>
<dbReference type="EMBL" id="JBBNAG010000005">
    <property type="protein sequence ID" value="KAK9131996.1"/>
    <property type="molecule type" value="Genomic_DNA"/>
</dbReference>
<sequence length="67" mass="7402">MLIIVVAHLLPLIILLDFGDLGMAKEMVAVSQAIERPKQSALLPPIFLPPSIKCSNNFTDFLLFSIH</sequence>
<organism evidence="2 3">
    <name type="scientific">Stephania cephalantha</name>
    <dbReference type="NCBI Taxonomy" id="152367"/>
    <lineage>
        <taxon>Eukaryota</taxon>
        <taxon>Viridiplantae</taxon>
        <taxon>Streptophyta</taxon>
        <taxon>Embryophyta</taxon>
        <taxon>Tracheophyta</taxon>
        <taxon>Spermatophyta</taxon>
        <taxon>Magnoliopsida</taxon>
        <taxon>Ranunculales</taxon>
        <taxon>Menispermaceae</taxon>
        <taxon>Menispermoideae</taxon>
        <taxon>Cissampelideae</taxon>
        <taxon>Stephania</taxon>
    </lineage>
</organism>
<proteinExistence type="predicted"/>
<feature type="chain" id="PRO_5042887532" evidence="1">
    <location>
        <begin position="25"/>
        <end position="67"/>
    </location>
</feature>
<dbReference type="Proteomes" id="UP001419268">
    <property type="component" value="Unassembled WGS sequence"/>
</dbReference>
<evidence type="ECO:0000313" key="3">
    <source>
        <dbReference type="Proteomes" id="UP001419268"/>
    </source>
</evidence>
<dbReference type="AlphaFoldDB" id="A0AAP0P903"/>
<accession>A0AAP0P903</accession>
<evidence type="ECO:0000256" key="1">
    <source>
        <dbReference type="SAM" id="SignalP"/>
    </source>
</evidence>